<evidence type="ECO:0000256" key="1">
    <source>
        <dbReference type="ARBA" id="ARBA00004123"/>
    </source>
</evidence>
<keyword evidence="6" id="KW-0949">S-adenosyl-L-methionine</keyword>
<evidence type="ECO:0000313" key="13">
    <source>
        <dbReference type="EMBL" id="MBN3312628.1"/>
    </source>
</evidence>
<dbReference type="PROSITE" id="PS50280">
    <property type="entry name" value="SET"/>
    <property type="match status" value="1"/>
</dbReference>
<dbReference type="InterPro" id="IPR044417">
    <property type="entry name" value="PRDM7_9_PR-SET"/>
</dbReference>
<feature type="region of interest" description="Disordered" evidence="11">
    <location>
        <begin position="1"/>
        <end position="118"/>
    </location>
</feature>
<comment type="subcellular location">
    <subcellularLocation>
        <location evidence="2">Chromosome</location>
    </subcellularLocation>
    <subcellularLocation>
        <location evidence="1">Nucleus</location>
    </subcellularLocation>
</comment>
<dbReference type="CDD" id="cd19193">
    <property type="entry name" value="PR-SET_PRDM7_9"/>
    <property type="match status" value="1"/>
</dbReference>
<dbReference type="GO" id="GO:0042800">
    <property type="term" value="F:histone H3K4 methyltransferase activity"/>
    <property type="evidence" value="ECO:0007669"/>
    <property type="project" value="UniProtKB-ARBA"/>
</dbReference>
<keyword evidence="5" id="KW-0808">Transferase</keyword>
<dbReference type="AlphaFoldDB" id="A0A8J7NIG7"/>
<gene>
    <name evidence="13" type="primary">Prdm9_3</name>
    <name evidence="13" type="ORF">GTO95_0010932</name>
</gene>
<keyword evidence="3" id="KW-0158">Chromosome</keyword>
<dbReference type="FunFam" id="2.170.270.10:FF:000031">
    <property type="entry name" value="probable histone-lysine N-methyltransferase PRDM7"/>
    <property type="match status" value="1"/>
</dbReference>
<dbReference type="Pfam" id="PF21549">
    <property type="entry name" value="PRDM2_PR"/>
    <property type="match status" value="1"/>
</dbReference>
<dbReference type="EMBL" id="JAAWVO010007411">
    <property type="protein sequence ID" value="MBN3312628.1"/>
    <property type="molecule type" value="Genomic_DNA"/>
</dbReference>
<evidence type="ECO:0000256" key="4">
    <source>
        <dbReference type="ARBA" id="ARBA00022603"/>
    </source>
</evidence>
<keyword evidence="14" id="KW-1185">Reference proteome</keyword>
<name>A0A8J7NIG7_ATRSP</name>
<keyword evidence="9" id="KW-0804">Transcription</keyword>
<dbReference type="PANTHER" id="PTHR16515">
    <property type="entry name" value="PR DOMAIN ZINC FINGER PROTEIN"/>
    <property type="match status" value="1"/>
</dbReference>
<comment type="caution">
    <text evidence="13">The sequence shown here is derived from an EMBL/GenBank/DDBJ whole genome shotgun (WGS) entry which is preliminary data.</text>
</comment>
<evidence type="ECO:0000256" key="10">
    <source>
        <dbReference type="ARBA" id="ARBA00023242"/>
    </source>
</evidence>
<keyword evidence="8" id="KW-0805">Transcription regulation</keyword>
<accession>A0A8J7NIG7</accession>
<evidence type="ECO:0000259" key="12">
    <source>
        <dbReference type="PROSITE" id="PS50280"/>
    </source>
</evidence>
<feature type="non-terminal residue" evidence="13">
    <location>
        <position position="1"/>
    </location>
</feature>
<organism evidence="13 14">
    <name type="scientific">Atractosteus spatula</name>
    <name type="common">Alligator gar</name>
    <name type="synonym">Lepisosteus spatula</name>
    <dbReference type="NCBI Taxonomy" id="7917"/>
    <lineage>
        <taxon>Eukaryota</taxon>
        <taxon>Metazoa</taxon>
        <taxon>Chordata</taxon>
        <taxon>Craniata</taxon>
        <taxon>Vertebrata</taxon>
        <taxon>Euteleostomi</taxon>
        <taxon>Actinopterygii</taxon>
        <taxon>Neopterygii</taxon>
        <taxon>Holostei</taxon>
        <taxon>Semionotiformes</taxon>
        <taxon>Lepisosteidae</taxon>
        <taxon>Atractosteus</taxon>
    </lineage>
</organism>
<dbReference type="InterPro" id="IPR001214">
    <property type="entry name" value="SET_dom"/>
</dbReference>
<feature type="non-terminal residue" evidence="13">
    <location>
        <position position="419"/>
    </location>
</feature>
<evidence type="ECO:0000256" key="7">
    <source>
        <dbReference type="ARBA" id="ARBA00022853"/>
    </source>
</evidence>
<dbReference type="SUPFAM" id="SSF82199">
    <property type="entry name" value="SET domain"/>
    <property type="match status" value="1"/>
</dbReference>
<evidence type="ECO:0000256" key="11">
    <source>
        <dbReference type="SAM" id="MobiDB-lite"/>
    </source>
</evidence>
<evidence type="ECO:0000256" key="2">
    <source>
        <dbReference type="ARBA" id="ARBA00004286"/>
    </source>
</evidence>
<dbReference type="GO" id="GO:0010468">
    <property type="term" value="P:regulation of gene expression"/>
    <property type="evidence" value="ECO:0007669"/>
    <property type="project" value="TreeGrafter"/>
</dbReference>
<keyword evidence="10" id="KW-0539">Nucleus</keyword>
<keyword evidence="7" id="KW-0156">Chromatin regulator</keyword>
<dbReference type="GO" id="GO:0032259">
    <property type="term" value="P:methylation"/>
    <property type="evidence" value="ECO:0007669"/>
    <property type="project" value="UniProtKB-KW"/>
</dbReference>
<evidence type="ECO:0000313" key="14">
    <source>
        <dbReference type="Proteomes" id="UP000736164"/>
    </source>
</evidence>
<feature type="domain" description="SET" evidence="12">
    <location>
        <begin position="183"/>
        <end position="297"/>
    </location>
</feature>
<protein>
    <submittedName>
        <fullName evidence="13">PRDM9 methyltransferase</fullName>
    </submittedName>
</protein>
<evidence type="ECO:0000256" key="8">
    <source>
        <dbReference type="ARBA" id="ARBA00023015"/>
    </source>
</evidence>
<dbReference type="PANTHER" id="PTHR16515:SF45">
    <property type="entry name" value="HISTONE-LYSINE N-METHYLTRANSFERASE PRDM9"/>
    <property type="match status" value="1"/>
</dbReference>
<dbReference type="Gene3D" id="2.170.270.10">
    <property type="entry name" value="SET domain"/>
    <property type="match status" value="1"/>
</dbReference>
<evidence type="ECO:0000256" key="5">
    <source>
        <dbReference type="ARBA" id="ARBA00022679"/>
    </source>
</evidence>
<evidence type="ECO:0000256" key="6">
    <source>
        <dbReference type="ARBA" id="ARBA00022691"/>
    </source>
</evidence>
<evidence type="ECO:0000256" key="3">
    <source>
        <dbReference type="ARBA" id="ARBA00022454"/>
    </source>
</evidence>
<feature type="compositionally biased region" description="Polar residues" evidence="11">
    <location>
        <begin position="61"/>
        <end position="84"/>
    </location>
</feature>
<dbReference type="Proteomes" id="UP000736164">
    <property type="component" value="Unassembled WGS sequence"/>
</dbReference>
<dbReference type="InterPro" id="IPR050331">
    <property type="entry name" value="Zinc_finger"/>
</dbReference>
<dbReference type="GO" id="GO:0005634">
    <property type="term" value="C:nucleus"/>
    <property type="evidence" value="ECO:0007669"/>
    <property type="project" value="UniProtKB-SubCell"/>
</dbReference>
<dbReference type="SMART" id="SM00317">
    <property type="entry name" value="SET"/>
    <property type="match status" value="1"/>
</dbReference>
<reference evidence="13" key="1">
    <citation type="journal article" date="2021" name="Cell">
        <title>Tracing the genetic footprints of vertebrate landing in non-teleost ray-finned fishes.</title>
        <authorList>
            <person name="Bi X."/>
            <person name="Wang K."/>
            <person name="Yang L."/>
            <person name="Pan H."/>
            <person name="Jiang H."/>
            <person name="Wei Q."/>
            <person name="Fang M."/>
            <person name="Yu H."/>
            <person name="Zhu C."/>
            <person name="Cai Y."/>
            <person name="He Y."/>
            <person name="Gan X."/>
            <person name="Zeng H."/>
            <person name="Yu D."/>
            <person name="Zhu Y."/>
            <person name="Jiang H."/>
            <person name="Qiu Q."/>
            <person name="Yang H."/>
            <person name="Zhang Y.E."/>
            <person name="Wang W."/>
            <person name="Zhu M."/>
            <person name="He S."/>
            <person name="Zhang G."/>
        </authorList>
    </citation>
    <scope>NUCLEOTIDE SEQUENCE</scope>
    <source>
        <strain evidence="13">Allg_001</strain>
    </source>
</reference>
<keyword evidence="4 13" id="KW-0489">Methyltransferase</keyword>
<dbReference type="GO" id="GO:0005694">
    <property type="term" value="C:chromosome"/>
    <property type="evidence" value="ECO:0007669"/>
    <property type="project" value="UniProtKB-SubCell"/>
</dbReference>
<evidence type="ECO:0000256" key="9">
    <source>
        <dbReference type="ARBA" id="ARBA00023163"/>
    </source>
</evidence>
<proteinExistence type="predicted"/>
<dbReference type="InterPro" id="IPR046341">
    <property type="entry name" value="SET_dom_sf"/>
</dbReference>
<sequence length="419" mass="45628">MCRSRDRRTAPPAADRSDSEEEWTPSLERQAPQRRSGPGNRQDSEGGAPIADHRQGAPESTARQDTGDTHPTTEAISLSASSPNEAAGDDTGNHTAPEEGRSHSVPTRHGLQPQLHFGGYSLRRRPRVLYTEEDVPKDDDYLYCEECGSFFLEHCEAHGPPTFVPDIPAELGLPARARHTLPQGLSIRESQIPGAGLGVFNTGALIPAGVHYGPYEGELASEEEAVLSGYSWVITQGKNDHIYIDAKKETHSNWMRYVNCARNEEEQNLVAFQHRGHILYRCCQPITPGSELLVWYGEEYGRELGITWDFIWDNKSRGGGHSCPLSVSLSLLPSLCLTVTPVLCLSHCHSCPLCHSCHSCPLSVSPVLSLSRLSSLCLCLTPLSLLSSLCLTALSRLSSLCLTPAVSVSLSHSSVTPAC</sequence>